<keyword evidence="1 4" id="KW-0768">Sushi</keyword>
<feature type="domain" description="Sushi" evidence="5">
    <location>
        <begin position="121"/>
        <end position="186"/>
    </location>
</feature>
<dbReference type="SMART" id="SM00032">
    <property type="entry name" value="CCP"/>
    <property type="match status" value="5"/>
</dbReference>
<reference evidence="6" key="1">
    <citation type="submission" date="2025-08" db="UniProtKB">
        <authorList>
            <consortium name="Ensembl"/>
        </authorList>
    </citation>
    <scope>IDENTIFICATION</scope>
</reference>
<proteinExistence type="predicted"/>
<dbReference type="GO" id="GO:0005615">
    <property type="term" value="C:extracellular space"/>
    <property type="evidence" value="ECO:0007669"/>
    <property type="project" value="TreeGrafter"/>
</dbReference>
<dbReference type="GO" id="GO:0006956">
    <property type="term" value="P:complement activation"/>
    <property type="evidence" value="ECO:0007669"/>
    <property type="project" value="TreeGrafter"/>
</dbReference>
<dbReference type="InterPro" id="IPR051503">
    <property type="entry name" value="ComplSys_Reg/VirEntry_Med"/>
</dbReference>
<dbReference type="Gene3D" id="2.10.70.10">
    <property type="entry name" value="Complement Module, domain 1"/>
    <property type="match status" value="6"/>
</dbReference>
<evidence type="ECO:0000256" key="2">
    <source>
        <dbReference type="ARBA" id="ARBA00022729"/>
    </source>
</evidence>
<dbReference type="GO" id="GO:0001851">
    <property type="term" value="F:complement component C3b binding"/>
    <property type="evidence" value="ECO:0007669"/>
    <property type="project" value="TreeGrafter"/>
</dbReference>
<dbReference type="STRING" id="9531.ENSCATP00000035951"/>
<evidence type="ECO:0000313" key="7">
    <source>
        <dbReference type="Proteomes" id="UP000233060"/>
    </source>
</evidence>
<evidence type="ECO:0000259" key="5">
    <source>
        <dbReference type="PROSITE" id="PS50923"/>
    </source>
</evidence>
<dbReference type="PANTHER" id="PTHR45785">
    <property type="entry name" value="COMPLEMENT FACTOR H-RELATED"/>
    <property type="match status" value="1"/>
</dbReference>
<dbReference type="Bgee" id="ENSCATG00000040816">
    <property type="expression patterns" value="Expressed in liver"/>
</dbReference>
<name>A0A2K5NEU6_CERAT</name>
<dbReference type="PANTHER" id="PTHR45785:SF4">
    <property type="entry name" value="COMPLEMENT FACTOR H-RELATED PROTEIN 3-RELATED"/>
    <property type="match status" value="1"/>
</dbReference>
<dbReference type="InterPro" id="IPR000436">
    <property type="entry name" value="Sushi_SCR_CCP_dom"/>
</dbReference>
<dbReference type="GeneTree" id="ENSGT00940000163274"/>
<organism evidence="6 7">
    <name type="scientific">Cercocebus atys</name>
    <name type="common">Sooty mangabey</name>
    <name type="synonym">Cercocebus torquatus atys</name>
    <dbReference type="NCBI Taxonomy" id="9531"/>
    <lineage>
        <taxon>Eukaryota</taxon>
        <taxon>Metazoa</taxon>
        <taxon>Chordata</taxon>
        <taxon>Craniata</taxon>
        <taxon>Vertebrata</taxon>
        <taxon>Euteleostomi</taxon>
        <taxon>Mammalia</taxon>
        <taxon>Eutheria</taxon>
        <taxon>Euarchontoglires</taxon>
        <taxon>Primates</taxon>
        <taxon>Haplorrhini</taxon>
        <taxon>Catarrhini</taxon>
        <taxon>Cercopithecidae</taxon>
        <taxon>Cercopithecinae</taxon>
        <taxon>Cercocebus</taxon>
    </lineage>
</organism>
<dbReference type="CDD" id="cd00033">
    <property type="entry name" value="CCP"/>
    <property type="match status" value="3"/>
</dbReference>
<dbReference type="SUPFAM" id="SSF57535">
    <property type="entry name" value="Complement control module/SCR domain"/>
    <property type="match status" value="4"/>
</dbReference>
<evidence type="ECO:0000256" key="3">
    <source>
        <dbReference type="ARBA" id="ARBA00023157"/>
    </source>
</evidence>
<accession>A0A2K5NEU6</accession>
<evidence type="ECO:0000256" key="1">
    <source>
        <dbReference type="ARBA" id="ARBA00022659"/>
    </source>
</evidence>
<keyword evidence="7" id="KW-1185">Reference proteome</keyword>
<sequence>MLIRAKLELMKPCEFPEIQHGGLYYESMRRPYFPVAAGKSYSYYCDANFVTPSGSYWDYIHCTQDGWLPTVPCLRTCSKSDIEVENGFISESSSIYILNKEMQYKCKPGYATADGNSSGSITCLQNGWSAQPICISNNGDTKSFPQKVYLPQSTVEYQCQSYYELQGSQYVTCSNGEWSEPPRCRLMKPCEFPEIQHGGLYYETIRRPYFPVAAGKSYSYYCDANFVTPSGSYWDYIHCTQDGWLPTVPCLRTCSKSDIEVENGFISESSSIYILNKEMQYKCKPGYATADGNSSGSITCLQNGWSAQPICITKWEKGKRYLQSDYLKVTIGFPDCINSYISRILFTISMLIMDSVPNSRYKCQSYYELQGSQYWSEPPRCNYNDRNYYAKTGDTIEFMCKLGYNANTSILSFQAVCWEGILEYPRCE</sequence>
<keyword evidence="3" id="KW-1015">Disulfide bond</keyword>
<comment type="caution">
    <text evidence="4">Lacks conserved residue(s) required for the propagation of feature annotation.</text>
</comment>
<keyword evidence="2" id="KW-0732">Signal</keyword>
<reference evidence="6" key="2">
    <citation type="submission" date="2025-09" db="UniProtKB">
        <authorList>
            <consortium name="Ensembl"/>
        </authorList>
    </citation>
    <scope>IDENTIFICATION</scope>
</reference>
<dbReference type="FunFam" id="2.10.70.10:FF:000041">
    <property type="entry name" value="Complement factor H"/>
    <property type="match status" value="2"/>
</dbReference>
<dbReference type="OMA" id="PRCRLMK"/>
<dbReference type="FunFam" id="2.10.70.10:FF:000054">
    <property type="entry name" value="Complement inhibitory factor H"/>
    <property type="match status" value="2"/>
</dbReference>
<evidence type="ECO:0000256" key="4">
    <source>
        <dbReference type="PROSITE-ProRule" id="PRU00302"/>
    </source>
</evidence>
<dbReference type="AlphaFoldDB" id="A0A2K5NEU6"/>
<dbReference type="PROSITE" id="PS50923">
    <property type="entry name" value="SUSHI"/>
    <property type="match status" value="2"/>
</dbReference>
<dbReference type="InterPro" id="IPR035976">
    <property type="entry name" value="Sushi/SCR/CCP_sf"/>
</dbReference>
<dbReference type="Proteomes" id="UP000233060">
    <property type="component" value="Unassembled WGS sequence"/>
</dbReference>
<dbReference type="Pfam" id="PF00084">
    <property type="entry name" value="Sushi"/>
    <property type="match status" value="5"/>
</dbReference>
<evidence type="ECO:0000313" key="6">
    <source>
        <dbReference type="Ensembl" id="ENSCATP00000035951.1"/>
    </source>
</evidence>
<protein>
    <recommendedName>
        <fullName evidence="5">Sushi domain-containing protein</fullName>
    </recommendedName>
</protein>
<feature type="domain" description="Sushi" evidence="5">
    <location>
        <begin position="252"/>
        <end position="313"/>
    </location>
</feature>
<dbReference type="Ensembl" id="ENSCATT00000060239.1">
    <property type="protein sequence ID" value="ENSCATP00000035951.1"/>
    <property type="gene ID" value="ENSCATG00000040816.1"/>
</dbReference>